<dbReference type="EMBL" id="BOLY01000002">
    <property type="protein sequence ID" value="GIZ40693.1"/>
    <property type="molecule type" value="Genomic_DNA"/>
</dbReference>
<dbReference type="PANTHER" id="PTHR11465">
    <property type="entry name" value="CATALASE"/>
    <property type="match status" value="1"/>
</dbReference>
<protein>
    <recommendedName>
        <fullName evidence="1">Catalase core domain-containing protein</fullName>
    </recommendedName>
</protein>
<dbReference type="Gene3D" id="2.40.180.10">
    <property type="entry name" value="Catalase core domain"/>
    <property type="match status" value="1"/>
</dbReference>
<dbReference type="GO" id="GO:0020037">
    <property type="term" value="F:heme binding"/>
    <property type="evidence" value="ECO:0007669"/>
    <property type="project" value="InterPro"/>
</dbReference>
<dbReference type="InterPro" id="IPR018028">
    <property type="entry name" value="Catalase"/>
</dbReference>
<dbReference type="GO" id="GO:0004096">
    <property type="term" value="F:catalase activity"/>
    <property type="evidence" value="ECO:0007669"/>
    <property type="project" value="InterPro"/>
</dbReference>
<dbReference type="PROSITE" id="PS51402">
    <property type="entry name" value="CATALASE_3"/>
    <property type="match status" value="1"/>
</dbReference>
<name>A0A9P3CLL5_9PEZI</name>
<dbReference type="Pfam" id="PF00199">
    <property type="entry name" value="Catalase"/>
    <property type="match status" value="1"/>
</dbReference>
<proteinExistence type="predicted"/>
<dbReference type="GO" id="GO:0005739">
    <property type="term" value="C:mitochondrion"/>
    <property type="evidence" value="ECO:0007669"/>
    <property type="project" value="TreeGrafter"/>
</dbReference>
<comment type="caution">
    <text evidence="2">The sequence shown here is derived from an EMBL/GenBank/DDBJ whole genome shotgun (WGS) entry which is preliminary data.</text>
</comment>
<keyword evidence="3" id="KW-1185">Reference proteome</keyword>
<dbReference type="SMART" id="SM01060">
    <property type="entry name" value="Catalase"/>
    <property type="match status" value="1"/>
</dbReference>
<dbReference type="InterPro" id="IPR011614">
    <property type="entry name" value="Catalase_core"/>
</dbReference>
<accession>A0A9P3CLL5</accession>
<gene>
    <name evidence="2" type="ORF">CKM354_000402100</name>
</gene>
<evidence type="ECO:0000313" key="3">
    <source>
        <dbReference type="Proteomes" id="UP000825890"/>
    </source>
</evidence>
<feature type="domain" description="Catalase core" evidence="1">
    <location>
        <begin position="1"/>
        <end position="313"/>
    </location>
</feature>
<dbReference type="RefSeq" id="XP_044655180.1">
    <property type="nucleotide sequence ID" value="XM_044799245.1"/>
</dbReference>
<dbReference type="AlphaFoldDB" id="A0A9P3CLL5"/>
<dbReference type="SUPFAM" id="SSF56634">
    <property type="entry name" value="Heme-dependent catalase-like"/>
    <property type="match status" value="1"/>
</dbReference>
<dbReference type="GeneID" id="68289596"/>
<organism evidence="2 3">
    <name type="scientific">Cercospora kikuchii</name>
    <dbReference type="NCBI Taxonomy" id="84275"/>
    <lineage>
        <taxon>Eukaryota</taxon>
        <taxon>Fungi</taxon>
        <taxon>Dikarya</taxon>
        <taxon>Ascomycota</taxon>
        <taxon>Pezizomycotina</taxon>
        <taxon>Dothideomycetes</taxon>
        <taxon>Dothideomycetidae</taxon>
        <taxon>Mycosphaerellales</taxon>
        <taxon>Mycosphaerellaceae</taxon>
        <taxon>Cercospora</taxon>
    </lineage>
</organism>
<sequence length="314" mass="34756">MPLTSDAHTLDVANKLVSVLRESAGTPKAFRPAHAKGHLVKGTFKPTAEAASLSKAPHFNNASTPFLMRFSVGTGLPTISDKDPKASPRGLAVRFLLSEDGHQHTDIIGHSTPNFPVASGEGFLSLMHASKNGVFEEFLKGSPAADAFFKVPIPYPESFLTDKFFMVNAFKFVNAEGKEKFGMYRVVPEEYVTLSDEDLKDKSDSYLFEELEERLGKGSVTLKLVVQIAEEGDVTDDATMRWPESREIVELGSFALETYVKTDESLKEQQKIIFDPIPRVDGIEPSADPILEMRAAVYLISGRIRRQAQKEMEK</sequence>
<dbReference type="GO" id="GO:0042744">
    <property type="term" value="P:hydrogen peroxide catabolic process"/>
    <property type="evidence" value="ECO:0007669"/>
    <property type="project" value="TreeGrafter"/>
</dbReference>
<dbReference type="InterPro" id="IPR024168">
    <property type="entry name" value="Catalase_SrpA-type_pred"/>
</dbReference>
<evidence type="ECO:0000259" key="1">
    <source>
        <dbReference type="SMART" id="SM01060"/>
    </source>
</evidence>
<dbReference type="PIRSF" id="PIRSF000296">
    <property type="entry name" value="SrpA"/>
    <property type="match status" value="1"/>
</dbReference>
<dbReference type="GO" id="GO:0005777">
    <property type="term" value="C:peroxisome"/>
    <property type="evidence" value="ECO:0007669"/>
    <property type="project" value="TreeGrafter"/>
</dbReference>
<dbReference type="CDD" id="cd08153">
    <property type="entry name" value="srpA_like"/>
    <property type="match status" value="1"/>
</dbReference>
<evidence type="ECO:0000313" key="2">
    <source>
        <dbReference type="EMBL" id="GIZ40693.1"/>
    </source>
</evidence>
<dbReference type="OrthoDB" id="2379805at2759"/>
<dbReference type="Gene3D" id="1.20.1280.120">
    <property type="match status" value="1"/>
</dbReference>
<dbReference type="PANTHER" id="PTHR11465:SF62">
    <property type="entry name" value="CATALASE T"/>
    <property type="match status" value="1"/>
</dbReference>
<reference evidence="2 3" key="1">
    <citation type="submission" date="2021-01" db="EMBL/GenBank/DDBJ databases">
        <title>Cercospora kikuchii MAFF 305040 whole genome shotgun sequence.</title>
        <authorList>
            <person name="Kashiwa T."/>
            <person name="Suzuki T."/>
        </authorList>
    </citation>
    <scope>NUCLEOTIDE SEQUENCE [LARGE SCALE GENOMIC DNA]</scope>
    <source>
        <strain evidence="2 3">MAFF 305040</strain>
    </source>
</reference>
<dbReference type="Proteomes" id="UP000825890">
    <property type="component" value="Unassembled WGS sequence"/>
</dbReference>
<dbReference type="InterPro" id="IPR020835">
    <property type="entry name" value="Catalase_sf"/>
</dbReference>
<dbReference type="GO" id="GO:0042542">
    <property type="term" value="P:response to hydrogen peroxide"/>
    <property type="evidence" value="ECO:0007669"/>
    <property type="project" value="TreeGrafter"/>
</dbReference>